<sequence>MGNLGQEVEIMLDWIANFAKDSTGGVTRLLYSKEWLNTQQGLESKMKELEFDKVYYDEVGNVFGRLEGSSFKNETILTGSHVDTVKNGGIYDGQYGIVAGILALKYLKEKYGQPLRNIEVVSMAEEEGSRFPYVFLGVKNIFNMIEKEDLIGKTDTEGIKFECAMRKSGFRFKTDDDPKRQDIKAFIEAHIEQGNVLELEKKDIGVVSSIVGQRRFIFELSGQSNHAGTTPMKYRKDTLYTSSLIISNIVGKARKYSDPLVATVGKIDITPNTSNVVPGKTIFTLDVRHTNKGILKEFTDMICEDSKKIAKENDVEIDINMWMDEDPVPMDEKIVNVLKEQCNKENVNYKIMHSGAGHDSQIMAQFVPTAMIFVPSKDGISHSPLEYTETKHLEEGVNLLINSLYELAYK</sequence>
<accession>A0A6M0H340</accession>
<feature type="binding site" evidence="3">
    <location>
        <position position="190"/>
    </location>
    <ligand>
        <name>Zn(2+)</name>
        <dbReference type="ChEBI" id="CHEBI:29105"/>
        <label>1</label>
    </ligand>
</feature>
<dbReference type="NCBIfam" id="NF006771">
    <property type="entry name" value="PRK09290.1-5"/>
    <property type="match status" value="1"/>
</dbReference>
<dbReference type="PANTHER" id="PTHR32494:SF5">
    <property type="entry name" value="ALLANTOATE AMIDOHYDROLASE"/>
    <property type="match status" value="1"/>
</dbReference>
<keyword evidence="2 5" id="KW-0378">Hydrolase</keyword>
<dbReference type="PIRSF" id="PIRSF001235">
    <property type="entry name" value="Amidase_carbamoylase"/>
    <property type="match status" value="1"/>
</dbReference>
<dbReference type="Pfam" id="PF01546">
    <property type="entry name" value="Peptidase_M20"/>
    <property type="match status" value="1"/>
</dbReference>
<reference evidence="5 6" key="1">
    <citation type="submission" date="2020-02" db="EMBL/GenBank/DDBJ databases">
        <title>Genome assembly of a novel Clostridium senegalense strain.</title>
        <authorList>
            <person name="Gupta T.B."/>
            <person name="Jauregui R."/>
            <person name="Maclean P."/>
            <person name="Nawarathana A."/>
            <person name="Brightwell G."/>
        </authorList>
    </citation>
    <scope>NUCLEOTIDE SEQUENCE [LARGE SCALE GENOMIC DNA]</scope>
    <source>
        <strain evidence="5 6">AGRFS4</strain>
    </source>
</reference>
<dbReference type="NCBIfam" id="NF006768">
    <property type="entry name" value="PRK09290.1-1"/>
    <property type="match status" value="1"/>
</dbReference>
<protein>
    <submittedName>
        <fullName evidence="5">Allantoate deiminase</fullName>
        <ecNumber evidence="5">3.5.3.9</ecNumber>
    </submittedName>
</protein>
<feature type="binding site" evidence="4">
    <location>
        <position position="215"/>
    </location>
    <ligand>
        <name>allantoate</name>
        <dbReference type="ChEBI" id="CHEBI:17536"/>
    </ligand>
</feature>
<dbReference type="EC" id="3.5.3.9" evidence="5"/>
<keyword evidence="3" id="KW-0862">Zinc</keyword>
<dbReference type="GO" id="GO:0046872">
    <property type="term" value="F:metal ion binding"/>
    <property type="evidence" value="ECO:0007669"/>
    <property type="project" value="UniProtKB-KW"/>
</dbReference>
<evidence type="ECO:0000256" key="1">
    <source>
        <dbReference type="ARBA" id="ARBA00006153"/>
    </source>
</evidence>
<evidence type="ECO:0000256" key="4">
    <source>
        <dbReference type="PIRSR" id="PIRSR001235-2"/>
    </source>
</evidence>
<dbReference type="NCBIfam" id="TIGR01879">
    <property type="entry name" value="hydantase"/>
    <property type="match status" value="1"/>
</dbReference>
<dbReference type="SUPFAM" id="SSF55031">
    <property type="entry name" value="Bacterial exopeptidase dimerisation domain"/>
    <property type="match status" value="1"/>
</dbReference>
<feature type="binding site" evidence="3">
    <location>
        <position position="382"/>
    </location>
    <ligand>
        <name>Zn(2+)</name>
        <dbReference type="ChEBI" id="CHEBI:29105"/>
        <label>2</label>
    </ligand>
</feature>
<feature type="binding site" evidence="3">
    <location>
        <position position="81"/>
    </location>
    <ligand>
        <name>Zn(2+)</name>
        <dbReference type="ChEBI" id="CHEBI:29105"/>
        <label>1</label>
    </ligand>
</feature>
<dbReference type="SUPFAM" id="SSF53187">
    <property type="entry name" value="Zn-dependent exopeptidases"/>
    <property type="match status" value="1"/>
</dbReference>
<dbReference type="InterPro" id="IPR002933">
    <property type="entry name" value="Peptidase_M20"/>
</dbReference>
<dbReference type="AlphaFoldDB" id="A0A6M0H340"/>
<dbReference type="Proteomes" id="UP000481872">
    <property type="component" value="Unassembled WGS sequence"/>
</dbReference>
<feature type="binding site" evidence="4">
    <location>
        <position position="275"/>
    </location>
    <ligand>
        <name>allantoate</name>
        <dbReference type="ChEBI" id="CHEBI:17536"/>
    </ligand>
</feature>
<dbReference type="PANTHER" id="PTHR32494">
    <property type="entry name" value="ALLANTOATE DEIMINASE-RELATED"/>
    <property type="match status" value="1"/>
</dbReference>
<evidence type="ECO:0000313" key="6">
    <source>
        <dbReference type="Proteomes" id="UP000481872"/>
    </source>
</evidence>
<dbReference type="EMBL" id="JAAGPU010000010">
    <property type="protein sequence ID" value="NEU04638.1"/>
    <property type="molecule type" value="Genomic_DNA"/>
</dbReference>
<dbReference type="InterPro" id="IPR010158">
    <property type="entry name" value="Amidase_Cbmase"/>
</dbReference>
<dbReference type="GO" id="GO:0047652">
    <property type="term" value="F:allantoate deiminase activity"/>
    <property type="evidence" value="ECO:0007669"/>
    <property type="project" value="UniProtKB-EC"/>
</dbReference>
<comment type="cofactor">
    <cofactor evidence="3">
        <name>Zn(2+)</name>
        <dbReference type="ChEBI" id="CHEBI:29105"/>
    </cofactor>
    <text evidence="3">Binds 2 Zn(2+) ions per subunit.</text>
</comment>
<proteinExistence type="inferred from homology"/>
<evidence type="ECO:0000256" key="3">
    <source>
        <dbReference type="PIRSR" id="PIRSR001235-1"/>
    </source>
</evidence>
<dbReference type="CDD" id="cd03884">
    <property type="entry name" value="M20_bAS"/>
    <property type="match status" value="1"/>
</dbReference>
<organism evidence="5 6">
    <name type="scientific">Clostridium senegalense</name>
    <dbReference type="NCBI Taxonomy" id="1465809"/>
    <lineage>
        <taxon>Bacteria</taxon>
        <taxon>Bacillati</taxon>
        <taxon>Bacillota</taxon>
        <taxon>Clostridia</taxon>
        <taxon>Eubacteriales</taxon>
        <taxon>Clostridiaceae</taxon>
        <taxon>Clostridium</taxon>
    </lineage>
</organism>
<evidence type="ECO:0000313" key="5">
    <source>
        <dbReference type="EMBL" id="NEU04638.1"/>
    </source>
</evidence>
<name>A0A6M0H340_9CLOT</name>
<feature type="binding site" evidence="3">
    <location>
        <position position="92"/>
    </location>
    <ligand>
        <name>Zn(2+)</name>
        <dbReference type="ChEBI" id="CHEBI:29105"/>
        <label>2</label>
    </ligand>
</feature>
<comment type="similarity">
    <text evidence="1">Belongs to the peptidase M20 family.</text>
</comment>
<feature type="binding site" evidence="3">
    <location>
        <position position="127"/>
    </location>
    <ligand>
        <name>Zn(2+)</name>
        <dbReference type="ChEBI" id="CHEBI:29105"/>
        <label>2</label>
    </ligand>
</feature>
<keyword evidence="6" id="KW-1185">Reference proteome</keyword>
<dbReference type="InterPro" id="IPR036264">
    <property type="entry name" value="Bact_exopeptidase_dim_dom"/>
</dbReference>
<gene>
    <name evidence="5" type="primary">allC</name>
    <name evidence="5" type="ORF">G3M99_07125</name>
</gene>
<comment type="caution">
    <text evidence="5">The sequence shown here is derived from an EMBL/GenBank/DDBJ whole genome shotgun (WGS) entry which is preliminary data.</text>
</comment>
<evidence type="ECO:0000256" key="2">
    <source>
        <dbReference type="ARBA" id="ARBA00022801"/>
    </source>
</evidence>
<keyword evidence="3" id="KW-0479">Metal-binding</keyword>
<feature type="binding site" evidence="4">
    <location>
        <position position="288"/>
    </location>
    <ligand>
        <name>allantoate</name>
        <dbReference type="ChEBI" id="CHEBI:17536"/>
    </ligand>
</feature>
<dbReference type="RefSeq" id="WP_199869676.1">
    <property type="nucleotide sequence ID" value="NZ_JAAGPU010000010.1"/>
</dbReference>
<feature type="binding site" evidence="3">
    <location>
        <position position="92"/>
    </location>
    <ligand>
        <name>Zn(2+)</name>
        <dbReference type="ChEBI" id="CHEBI:29105"/>
        <label>1</label>
    </ligand>
</feature>
<dbReference type="Gene3D" id="3.30.70.360">
    <property type="match status" value="1"/>
</dbReference>
<dbReference type="Gene3D" id="3.40.630.10">
    <property type="entry name" value="Zn peptidases"/>
    <property type="match status" value="1"/>
</dbReference>